<dbReference type="PROSITE" id="PS50293">
    <property type="entry name" value="TPR_REGION"/>
    <property type="match status" value="1"/>
</dbReference>
<organism evidence="2 3">
    <name type="scientific">Marinimicrococcus flavescens</name>
    <dbReference type="NCBI Taxonomy" id="3031815"/>
    <lineage>
        <taxon>Bacteria</taxon>
        <taxon>Pseudomonadati</taxon>
        <taxon>Pseudomonadota</taxon>
        <taxon>Alphaproteobacteria</taxon>
        <taxon>Geminicoccales</taxon>
        <taxon>Geminicoccaceae</taxon>
        <taxon>Marinimicrococcus</taxon>
    </lineage>
</organism>
<feature type="repeat" description="TPR" evidence="1">
    <location>
        <begin position="90"/>
        <end position="123"/>
    </location>
</feature>
<dbReference type="PROSITE" id="PS50005">
    <property type="entry name" value="TPR"/>
    <property type="match status" value="2"/>
</dbReference>
<evidence type="ECO:0000313" key="2">
    <source>
        <dbReference type="EMBL" id="MDF1585406.1"/>
    </source>
</evidence>
<dbReference type="Pfam" id="PF13432">
    <property type="entry name" value="TPR_16"/>
    <property type="match status" value="1"/>
</dbReference>
<dbReference type="EMBL" id="JARGEQ010000016">
    <property type="protein sequence ID" value="MDF1585406.1"/>
    <property type="molecule type" value="Genomic_DNA"/>
</dbReference>
<keyword evidence="3" id="KW-1185">Reference proteome</keyword>
<comment type="caution">
    <text evidence="2">The sequence shown here is derived from an EMBL/GenBank/DDBJ whole genome shotgun (WGS) entry which is preliminary data.</text>
</comment>
<proteinExistence type="predicted"/>
<protein>
    <submittedName>
        <fullName evidence="2">Tetratricopeptide repeat protein</fullName>
    </submittedName>
</protein>
<reference evidence="2 3" key="1">
    <citation type="submission" date="2023-03" db="EMBL/GenBank/DDBJ databases">
        <title>YIM 152171 draft genome.</title>
        <authorList>
            <person name="Yang Z."/>
        </authorList>
    </citation>
    <scope>NUCLEOTIDE SEQUENCE [LARGE SCALE GENOMIC DNA]</scope>
    <source>
        <strain evidence="2 3">YIM 152171</strain>
    </source>
</reference>
<evidence type="ECO:0000313" key="3">
    <source>
        <dbReference type="Proteomes" id="UP001301140"/>
    </source>
</evidence>
<accession>A0AAP3XQ92</accession>
<gene>
    <name evidence="2" type="ORF">PZ740_03290</name>
</gene>
<dbReference type="SUPFAM" id="SSF48452">
    <property type="entry name" value="TPR-like"/>
    <property type="match status" value="1"/>
</dbReference>
<dbReference type="AlphaFoldDB" id="A0AAP3XQ92"/>
<feature type="repeat" description="TPR" evidence="1">
    <location>
        <begin position="124"/>
        <end position="157"/>
    </location>
</feature>
<sequence length="176" mass="19156">MLLGLLAWLAAPAAADQNDPRLDPLFARLKQVDAVEARGVEARIWILWGQSGDPHSQELLEAGSVAMANRDYGAARSSLDALVERAPGFAEGWNRRATLFWVQGEYAASVRDIRRTLALEPRHFGALSGLGLIYMTIGESEAALRSFEAALEIHPNLPGARHHADLLRRGLDGAPL</sequence>
<dbReference type="SMART" id="SM00028">
    <property type="entry name" value="TPR"/>
    <property type="match status" value="3"/>
</dbReference>
<dbReference type="Proteomes" id="UP001301140">
    <property type="component" value="Unassembled WGS sequence"/>
</dbReference>
<dbReference type="Gene3D" id="1.25.40.10">
    <property type="entry name" value="Tetratricopeptide repeat domain"/>
    <property type="match status" value="1"/>
</dbReference>
<dbReference type="RefSeq" id="WP_327787822.1">
    <property type="nucleotide sequence ID" value="NZ_JARGEQ010000016.1"/>
</dbReference>
<dbReference type="InterPro" id="IPR011990">
    <property type="entry name" value="TPR-like_helical_dom_sf"/>
</dbReference>
<keyword evidence="1" id="KW-0802">TPR repeat</keyword>
<dbReference type="InterPro" id="IPR019734">
    <property type="entry name" value="TPR_rpt"/>
</dbReference>
<name>A0AAP3XQ92_9PROT</name>
<evidence type="ECO:0000256" key="1">
    <source>
        <dbReference type="PROSITE-ProRule" id="PRU00339"/>
    </source>
</evidence>